<protein>
    <submittedName>
        <fullName evidence="2">Uncharacterized protein</fullName>
    </submittedName>
</protein>
<dbReference type="EMBL" id="HBIJ01002187">
    <property type="protein sequence ID" value="CAE0360790.1"/>
    <property type="molecule type" value="Transcribed_RNA"/>
</dbReference>
<evidence type="ECO:0000256" key="1">
    <source>
        <dbReference type="SAM" id="MobiDB-lite"/>
    </source>
</evidence>
<accession>A0A7S3JS07</accession>
<dbReference type="AlphaFoldDB" id="A0A7S3JS07"/>
<reference evidence="2" key="1">
    <citation type="submission" date="2021-01" db="EMBL/GenBank/DDBJ databases">
        <authorList>
            <person name="Corre E."/>
            <person name="Pelletier E."/>
            <person name="Niang G."/>
            <person name="Scheremetjew M."/>
            <person name="Finn R."/>
            <person name="Kale V."/>
            <person name="Holt S."/>
            <person name="Cochrane G."/>
            <person name="Meng A."/>
            <person name="Brown T."/>
            <person name="Cohen L."/>
        </authorList>
    </citation>
    <scope>NUCLEOTIDE SEQUENCE</scope>
    <source>
        <strain evidence="2">CCMP1510</strain>
    </source>
</reference>
<feature type="region of interest" description="Disordered" evidence="1">
    <location>
        <begin position="170"/>
        <end position="189"/>
    </location>
</feature>
<name>A0A7S3JS07_9STRA</name>
<gene>
    <name evidence="2" type="ORF">ALAG00032_LOCUS1521</name>
</gene>
<proteinExistence type="predicted"/>
<evidence type="ECO:0000313" key="2">
    <source>
        <dbReference type="EMBL" id="CAE0360790.1"/>
    </source>
</evidence>
<sequence length="189" mass="21230">MFSSRHCSKNVVANTYYVPVAKGQDFATNNHVFPPLRLSEENENKLSTSEIVKSFPSPQHEAYSSPSPKKTSDVNNSIFQIYRDKKFDLPAHLYQSNSVEHIQKRRVDGQQRLPLFLPSFPPYSVMSSPVTMHPTISPHPIFALRRPHDTTIASKELNNAPILLLSSPLPPSPPGSFALPKKNVRNSNK</sequence>
<organism evidence="2">
    <name type="scientific">Aureoumbra lagunensis</name>
    <dbReference type="NCBI Taxonomy" id="44058"/>
    <lineage>
        <taxon>Eukaryota</taxon>
        <taxon>Sar</taxon>
        <taxon>Stramenopiles</taxon>
        <taxon>Ochrophyta</taxon>
        <taxon>Pelagophyceae</taxon>
        <taxon>Pelagomonadales</taxon>
        <taxon>Aureoumbra</taxon>
    </lineage>
</organism>